<dbReference type="InterPro" id="IPR025990">
    <property type="entry name" value="zinc_ribbon_bacterial"/>
</dbReference>
<dbReference type="EMBL" id="FOAS01000016">
    <property type="protein sequence ID" value="SEL64619.1"/>
    <property type="molecule type" value="Genomic_DNA"/>
</dbReference>
<dbReference type="PIRSF" id="PIRSF037225">
    <property type="entry name" value="UCP037225"/>
    <property type="match status" value="1"/>
</dbReference>
<dbReference type="AlphaFoldDB" id="A0A1H7RX64"/>
<sequence length="62" mass="6813">MLETSSAYCSYCGEPIELVLDVSGGAQDYTEDCSVCCQPMQVALWVADDGSAWTVELRREDD</sequence>
<dbReference type="RefSeq" id="WP_074870109.1">
    <property type="nucleotide sequence ID" value="NZ_FOAS01000016.1"/>
</dbReference>
<organism evidence="1 2">
    <name type="scientific">Atopomonas hussainii</name>
    <dbReference type="NCBI Taxonomy" id="1429083"/>
    <lineage>
        <taxon>Bacteria</taxon>
        <taxon>Pseudomonadati</taxon>
        <taxon>Pseudomonadota</taxon>
        <taxon>Gammaproteobacteria</taxon>
        <taxon>Pseudomonadales</taxon>
        <taxon>Pseudomonadaceae</taxon>
        <taxon>Atopomonas</taxon>
    </lineage>
</organism>
<dbReference type="Proteomes" id="UP000185766">
    <property type="component" value="Unassembled WGS sequence"/>
</dbReference>
<proteinExistence type="predicted"/>
<accession>A0A1H7RX64</accession>
<dbReference type="STRING" id="1429083.GCA_001885685_00242"/>
<dbReference type="Pfam" id="PF14255">
    <property type="entry name" value="Zn_ribbon_21"/>
    <property type="match status" value="1"/>
</dbReference>
<name>A0A1H7RX64_9GAMM</name>
<gene>
    <name evidence="1" type="ORF">SAMN05216214_11640</name>
</gene>
<evidence type="ECO:0000313" key="1">
    <source>
        <dbReference type="EMBL" id="SEL64619.1"/>
    </source>
</evidence>
<keyword evidence="2" id="KW-1185">Reference proteome</keyword>
<protein>
    <submittedName>
        <fullName evidence="1">Cysteine-rich CPXCG</fullName>
    </submittedName>
</protein>
<reference evidence="1 2" key="1">
    <citation type="submission" date="2016-10" db="EMBL/GenBank/DDBJ databases">
        <authorList>
            <person name="de Groot N.N."/>
        </authorList>
    </citation>
    <scope>NUCLEOTIDE SEQUENCE [LARGE SCALE GENOMIC DNA]</scope>
    <source>
        <strain evidence="1 2">JCM 19513</strain>
    </source>
</reference>
<dbReference type="InterPro" id="IPR017143">
    <property type="entry name" value="UCP037225"/>
</dbReference>
<evidence type="ECO:0000313" key="2">
    <source>
        <dbReference type="Proteomes" id="UP000185766"/>
    </source>
</evidence>